<name>A0A518HJM0_9BACT</name>
<proteinExistence type="predicted"/>
<evidence type="ECO:0000313" key="1">
    <source>
        <dbReference type="EMBL" id="QDV41046.1"/>
    </source>
</evidence>
<dbReference type="EMBL" id="CP037423">
    <property type="protein sequence ID" value="QDV41046.1"/>
    <property type="molecule type" value="Genomic_DNA"/>
</dbReference>
<dbReference type="AlphaFoldDB" id="A0A518HJM0"/>
<keyword evidence="2" id="KW-1185">Reference proteome</keyword>
<reference evidence="1 2" key="1">
    <citation type="submission" date="2019-03" db="EMBL/GenBank/DDBJ databases">
        <title>Deep-cultivation of Planctomycetes and their phenomic and genomic characterization uncovers novel biology.</title>
        <authorList>
            <person name="Wiegand S."/>
            <person name="Jogler M."/>
            <person name="Boedeker C."/>
            <person name="Pinto D."/>
            <person name="Vollmers J."/>
            <person name="Rivas-Marin E."/>
            <person name="Kohn T."/>
            <person name="Peeters S.H."/>
            <person name="Heuer A."/>
            <person name="Rast P."/>
            <person name="Oberbeckmann S."/>
            <person name="Bunk B."/>
            <person name="Jeske O."/>
            <person name="Meyerdierks A."/>
            <person name="Storesund J.E."/>
            <person name="Kallscheuer N."/>
            <person name="Luecker S."/>
            <person name="Lage O.M."/>
            <person name="Pohl T."/>
            <person name="Merkel B.J."/>
            <person name="Hornburger P."/>
            <person name="Mueller R.-W."/>
            <person name="Bruemmer F."/>
            <person name="Labrenz M."/>
            <person name="Spormann A.M."/>
            <person name="Op den Camp H."/>
            <person name="Overmann J."/>
            <person name="Amann R."/>
            <person name="Jetten M.S.M."/>
            <person name="Mascher T."/>
            <person name="Medema M.H."/>
            <person name="Devos D.P."/>
            <person name="Kaster A.-K."/>
            <person name="Ovreas L."/>
            <person name="Rohde M."/>
            <person name="Galperin M.Y."/>
            <person name="Jogler C."/>
        </authorList>
    </citation>
    <scope>NUCLEOTIDE SEQUENCE [LARGE SCALE GENOMIC DNA]</scope>
    <source>
        <strain evidence="1 2">Enr13</strain>
    </source>
</reference>
<sequence length="103" mass="11646">MSDCAIGNAVVVRSLTNEQLESFIPLPCDHESVPLKKLIGGYDCPECKDETYFLSFCHNTVEQESCTWHCSICGTCRDWREWHCDQCNRCTYGLSLPCARCGS</sequence>
<protein>
    <submittedName>
        <fullName evidence="1">Uncharacterized protein</fullName>
    </submittedName>
</protein>
<dbReference type="Proteomes" id="UP000319004">
    <property type="component" value="Chromosome"/>
</dbReference>
<dbReference type="KEGG" id="snep:Enr13x_08840"/>
<accession>A0A518HJM0</accession>
<organism evidence="1 2">
    <name type="scientific">Stieleria neptunia</name>
    <dbReference type="NCBI Taxonomy" id="2527979"/>
    <lineage>
        <taxon>Bacteria</taxon>
        <taxon>Pseudomonadati</taxon>
        <taxon>Planctomycetota</taxon>
        <taxon>Planctomycetia</taxon>
        <taxon>Pirellulales</taxon>
        <taxon>Pirellulaceae</taxon>
        <taxon>Stieleria</taxon>
    </lineage>
</organism>
<evidence type="ECO:0000313" key="2">
    <source>
        <dbReference type="Proteomes" id="UP000319004"/>
    </source>
</evidence>
<gene>
    <name evidence="1" type="ORF">Enr13x_08840</name>
</gene>